<evidence type="ECO:0000256" key="1">
    <source>
        <dbReference type="SAM" id="Phobius"/>
    </source>
</evidence>
<reference evidence="4 5" key="1">
    <citation type="submission" date="2020-08" db="EMBL/GenBank/DDBJ databases">
        <title>Genomic Encyclopedia of Type Strains, Phase IV (KMG-IV): sequencing the most valuable type-strain genomes for metagenomic binning, comparative biology and taxonomic classification.</title>
        <authorList>
            <person name="Goeker M."/>
        </authorList>
    </citation>
    <scope>NUCLEOTIDE SEQUENCE [LARGE SCALE GENOMIC DNA]</scope>
    <source>
        <strain evidence="4 5">DSM 29568</strain>
    </source>
</reference>
<dbReference type="InterPro" id="IPR032508">
    <property type="entry name" value="FecR_C"/>
</dbReference>
<dbReference type="Gene3D" id="2.60.120.1440">
    <property type="match status" value="1"/>
</dbReference>
<dbReference type="EMBL" id="JACIFO010000002">
    <property type="protein sequence ID" value="MBB4118482.1"/>
    <property type="molecule type" value="Genomic_DNA"/>
</dbReference>
<dbReference type="PANTHER" id="PTHR30273:SF2">
    <property type="entry name" value="PROTEIN FECR"/>
    <property type="match status" value="1"/>
</dbReference>
<feature type="domain" description="Protein FecR C-terminal" evidence="3">
    <location>
        <begin position="310"/>
        <end position="377"/>
    </location>
</feature>
<protein>
    <recommendedName>
        <fullName evidence="6">FecR family protein</fullName>
    </recommendedName>
</protein>
<evidence type="ECO:0000259" key="2">
    <source>
        <dbReference type="Pfam" id="PF04773"/>
    </source>
</evidence>
<keyword evidence="1" id="KW-1133">Transmembrane helix</keyword>
<dbReference type="GO" id="GO:0016989">
    <property type="term" value="F:sigma factor antagonist activity"/>
    <property type="evidence" value="ECO:0007669"/>
    <property type="project" value="TreeGrafter"/>
</dbReference>
<sequence length="379" mass="42915">MKAETRFKTLFSKYLKGNCSPAEIEEFFELWKQFEGTSLFEADFIENEASKLPSAEFPVAKSEQVFKRITLKKKPVRKQFNVLKIAAVFIGLIIGTGLIWFFNQTTSLNNTNSNGGFAVIKREGLKDIILDNTEMPILSEQGDTIGIRKGGKIQYTKEVESLSYNTLYVPKGKKMELSLADGSHIHLNSGSSIRYPLNFKSADKRVVTLKGEAYFEVAKDSLKPFIVSASGVNVQVLGTSFNFNAYQENPATEVVLVEGLVAMYKTTDAFKADETQLLRPGFKGSYTEGKEITKVAVDTDTYTSWRYGHLIYRNKTLAQIFISLERNFNIEIKNKNAKLAQEVINANFGSESIENIMEYLHEIYDFEYTFKDNLLIIKE</sequence>
<accession>A0A840EGT6</accession>
<dbReference type="Gene3D" id="3.55.50.30">
    <property type="match status" value="1"/>
</dbReference>
<dbReference type="Pfam" id="PF04773">
    <property type="entry name" value="FecR"/>
    <property type="match status" value="1"/>
</dbReference>
<name>A0A840EGT6_9FLAO</name>
<evidence type="ECO:0000313" key="5">
    <source>
        <dbReference type="Proteomes" id="UP000553034"/>
    </source>
</evidence>
<keyword evidence="5" id="KW-1185">Reference proteome</keyword>
<comment type="caution">
    <text evidence="4">The sequence shown here is derived from an EMBL/GenBank/DDBJ whole genome shotgun (WGS) entry which is preliminary data.</text>
</comment>
<keyword evidence="1" id="KW-0812">Transmembrane</keyword>
<gene>
    <name evidence="4" type="ORF">GGR32_000756</name>
</gene>
<keyword evidence="1" id="KW-0472">Membrane</keyword>
<dbReference type="InterPro" id="IPR012373">
    <property type="entry name" value="Ferrdict_sens_TM"/>
</dbReference>
<evidence type="ECO:0000259" key="3">
    <source>
        <dbReference type="Pfam" id="PF16344"/>
    </source>
</evidence>
<dbReference type="AlphaFoldDB" id="A0A840EGT6"/>
<dbReference type="InterPro" id="IPR006860">
    <property type="entry name" value="FecR"/>
</dbReference>
<evidence type="ECO:0008006" key="6">
    <source>
        <dbReference type="Google" id="ProtNLM"/>
    </source>
</evidence>
<organism evidence="4 5">
    <name type="scientific">Mesonia hippocampi</name>
    <dbReference type="NCBI Taxonomy" id="1628250"/>
    <lineage>
        <taxon>Bacteria</taxon>
        <taxon>Pseudomonadati</taxon>
        <taxon>Bacteroidota</taxon>
        <taxon>Flavobacteriia</taxon>
        <taxon>Flavobacteriales</taxon>
        <taxon>Flavobacteriaceae</taxon>
        <taxon>Mesonia</taxon>
    </lineage>
</organism>
<evidence type="ECO:0000313" key="4">
    <source>
        <dbReference type="EMBL" id="MBB4118482.1"/>
    </source>
</evidence>
<proteinExistence type="predicted"/>
<dbReference type="Proteomes" id="UP000553034">
    <property type="component" value="Unassembled WGS sequence"/>
</dbReference>
<feature type="domain" description="FecR protein" evidence="2">
    <location>
        <begin position="167"/>
        <end position="261"/>
    </location>
</feature>
<dbReference type="PANTHER" id="PTHR30273">
    <property type="entry name" value="PERIPLASMIC SIGNAL SENSOR AND SIGMA FACTOR ACTIVATOR FECR-RELATED"/>
    <property type="match status" value="1"/>
</dbReference>
<dbReference type="RefSeq" id="WP_183476602.1">
    <property type="nucleotide sequence ID" value="NZ_JACIFO010000002.1"/>
</dbReference>
<feature type="transmembrane region" description="Helical" evidence="1">
    <location>
        <begin position="82"/>
        <end position="102"/>
    </location>
</feature>
<dbReference type="Pfam" id="PF16344">
    <property type="entry name" value="FecR_C"/>
    <property type="match status" value="1"/>
</dbReference>